<dbReference type="AlphaFoldDB" id="A0A4S2H370"/>
<accession>A0A4S2H370</accession>
<organism evidence="2 3">
    <name type="scientific">Marinicauda algicola</name>
    <dbReference type="NCBI Taxonomy" id="2029849"/>
    <lineage>
        <taxon>Bacteria</taxon>
        <taxon>Pseudomonadati</taxon>
        <taxon>Pseudomonadota</taxon>
        <taxon>Alphaproteobacteria</taxon>
        <taxon>Maricaulales</taxon>
        <taxon>Maricaulaceae</taxon>
        <taxon>Marinicauda</taxon>
    </lineage>
</organism>
<proteinExistence type="predicted"/>
<dbReference type="EMBL" id="SRXW01000001">
    <property type="protein sequence ID" value="TGY89943.1"/>
    <property type="molecule type" value="Genomic_DNA"/>
</dbReference>
<feature type="region of interest" description="Disordered" evidence="1">
    <location>
        <begin position="263"/>
        <end position="286"/>
    </location>
</feature>
<name>A0A4S2H370_9PROT</name>
<dbReference type="RefSeq" id="WP_135994440.1">
    <property type="nucleotide sequence ID" value="NZ_CP071057.1"/>
</dbReference>
<feature type="compositionally biased region" description="Low complexity" evidence="1">
    <location>
        <begin position="263"/>
        <end position="285"/>
    </location>
</feature>
<keyword evidence="3" id="KW-1185">Reference proteome</keyword>
<evidence type="ECO:0000256" key="1">
    <source>
        <dbReference type="SAM" id="MobiDB-lite"/>
    </source>
</evidence>
<dbReference type="Proteomes" id="UP000308054">
    <property type="component" value="Unassembled WGS sequence"/>
</dbReference>
<sequence length="385" mass="37520">MLVPALFAAALVQAQPAVEIENFAGRIEIVSGPSLSAELLQPGPAGAPRIVEGTGGLTLDGGLDMRRWRCHGARFFHTSDNQRVGPSRREAVPFEDLASVRITVPEGTAVSIRESIVQGSAGDLGALTVEAEHCGNLETGAIAGDAGIALSGSMDVTTGDVGGAAEIAVSASGDVRIGDAGRLSASLSGSGDVQAGDVRGPLAARLTASGDFTAGTSTAAEVTATGSGDVELGAVAGRLEARLSASGDLSAGNVGSLDAVSTGSGDVDVGDSEGPVSFRSAASGSLSGGRAAGLDATLNGSGGAYLAAVEGAVAIVITASGDVEIDAGRAEPFSVRSTGSGDVSFGGTAVSPQIDLAAGGGVYVQATEGAARVQSSGSGAFRTAH</sequence>
<evidence type="ECO:0000313" key="2">
    <source>
        <dbReference type="EMBL" id="TGY89943.1"/>
    </source>
</evidence>
<dbReference type="Gene3D" id="2.160.20.120">
    <property type="match status" value="2"/>
</dbReference>
<dbReference type="OrthoDB" id="7628325at2"/>
<reference evidence="2 3" key="1">
    <citation type="journal article" date="2017" name="Int. J. Syst. Evol. Microbiol.">
        <title>Marinicauda algicola sp. nov., isolated from a marine red alga Rhodosorus marinus.</title>
        <authorList>
            <person name="Jeong S.E."/>
            <person name="Jeon S.H."/>
            <person name="Chun B.H."/>
            <person name="Kim D.W."/>
            <person name="Jeon C.O."/>
        </authorList>
    </citation>
    <scope>NUCLEOTIDE SEQUENCE [LARGE SCALE GENOMIC DNA]</scope>
    <source>
        <strain evidence="2 3">JCM 31718</strain>
    </source>
</reference>
<evidence type="ECO:0000313" key="3">
    <source>
        <dbReference type="Proteomes" id="UP000308054"/>
    </source>
</evidence>
<protein>
    <submittedName>
        <fullName evidence="2">Uncharacterized protein</fullName>
    </submittedName>
</protein>
<gene>
    <name evidence="2" type="ORF">E5163_02050</name>
</gene>
<comment type="caution">
    <text evidence="2">The sequence shown here is derived from an EMBL/GenBank/DDBJ whole genome shotgun (WGS) entry which is preliminary data.</text>
</comment>